<dbReference type="PANTHER" id="PTHR46564:SF1">
    <property type="entry name" value="TRANSPOSASE"/>
    <property type="match status" value="1"/>
</dbReference>
<gene>
    <name evidence="2" type="ORF">RF11_02559</name>
</gene>
<evidence type="ECO:0000313" key="3">
    <source>
        <dbReference type="Proteomes" id="UP000031668"/>
    </source>
</evidence>
<dbReference type="EMBL" id="JWZT01004433">
    <property type="protein sequence ID" value="KII64131.1"/>
    <property type="molecule type" value="Genomic_DNA"/>
</dbReference>
<dbReference type="InterPro" id="IPR038717">
    <property type="entry name" value="Tc1-like_DDE_dom"/>
</dbReference>
<dbReference type="AlphaFoldDB" id="A0A0C2MAZ2"/>
<dbReference type="Proteomes" id="UP000031668">
    <property type="component" value="Unassembled WGS sequence"/>
</dbReference>
<name>A0A0C2MAZ2_THEKT</name>
<comment type="caution">
    <text evidence="2">The sequence shown here is derived from an EMBL/GenBank/DDBJ whole genome shotgun (WGS) entry which is preliminary data.</text>
</comment>
<sequence length="292" mass="34114">MSKHLSDEICKIIIKMTNTGQGPQQISEALGCSSHQMVPCPEKMLRVNKLNSQMIINVFIIDQIDENRYITIKSLKTKLLEHFEVNVRSSSISKAIGSFNYSFKRVHFVPQIRNSPENIEVRSTYTINLLRYLSGDQHIFFIDETGFNVSMRSLYGRAKNFSVACCITQSWVVHSETYERPYNREVYRAFLTNLFRTLQLRGTHNRVFVMDNVGFHKCDEIKNLFTVYNPSVLYLPPYSPFLNPIEEAFSKVKYETSYYEWSGSKFISTKRKSLIDNIFLSLKMIRWVIAYI</sequence>
<organism evidence="2 3">
    <name type="scientific">Thelohanellus kitauei</name>
    <name type="common">Myxosporean</name>
    <dbReference type="NCBI Taxonomy" id="669202"/>
    <lineage>
        <taxon>Eukaryota</taxon>
        <taxon>Metazoa</taxon>
        <taxon>Cnidaria</taxon>
        <taxon>Myxozoa</taxon>
        <taxon>Myxosporea</taxon>
        <taxon>Bivalvulida</taxon>
        <taxon>Platysporina</taxon>
        <taxon>Myxobolidae</taxon>
        <taxon>Thelohanellus</taxon>
    </lineage>
</organism>
<evidence type="ECO:0000259" key="1">
    <source>
        <dbReference type="Pfam" id="PF13358"/>
    </source>
</evidence>
<keyword evidence="3" id="KW-1185">Reference proteome</keyword>
<dbReference type="InterPro" id="IPR036397">
    <property type="entry name" value="RNaseH_sf"/>
</dbReference>
<dbReference type="PANTHER" id="PTHR46564">
    <property type="entry name" value="TRANSPOSASE"/>
    <property type="match status" value="1"/>
</dbReference>
<protein>
    <recommendedName>
        <fullName evidence="1">Tc1-like transposase DDE domain-containing protein</fullName>
    </recommendedName>
</protein>
<dbReference type="Pfam" id="PF13358">
    <property type="entry name" value="DDE_3"/>
    <property type="match status" value="1"/>
</dbReference>
<dbReference type="Gene3D" id="3.30.420.10">
    <property type="entry name" value="Ribonuclease H-like superfamily/Ribonuclease H"/>
    <property type="match status" value="1"/>
</dbReference>
<dbReference type="GO" id="GO:0003676">
    <property type="term" value="F:nucleic acid binding"/>
    <property type="evidence" value="ECO:0007669"/>
    <property type="project" value="InterPro"/>
</dbReference>
<evidence type="ECO:0000313" key="2">
    <source>
        <dbReference type="EMBL" id="KII64131.1"/>
    </source>
</evidence>
<proteinExistence type="predicted"/>
<accession>A0A0C2MAZ2</accession>
<reference evidence="2 3" key="1">
    <citation type="journal article" date="2014" name="Genome Biol. Evol.">
        <title>The genome of the myxosporean Thelohanellus kitauei shows adaptations to nutrient acquisition within its fish host.</title>
        <authorList>
            <person name="Yang Y."/>
            <person name="Xiong J."/>
            <person name="Zhou Z."/>
            <person name="Huo F."/>
            <person name="Miao W."/>
            <person name="Ran C."/>
            <person name="Liu Y."/>
            <person name="Zhang J."/>
            <person name="Feng J."/>
            <person name="Wang M."/>
            <person name="Wang M."/>
            <person name="Wang L."/>
            <person name="Yao B."/>
        </authorList>
    </citation>
    <scope>NUCLEOTIDE SEQUENCE [LARGE SCALE GENOMIC DNA]</scope>
    <source>
        <strain evidence="2">Wuqing</strain>
    </source>
</reference>
<feature type="domain" description="Tc1-like transposase DDE" evidence="1">
    <location>
        <begin position="154"/>
        <end position="258"/>
    </location>
</feature>
<dbReference type="OrthoDB" id="5977738at2759"/>